<protein>
    <submittedName>
        <fullName evidence="2">Uncharacterized protein</fullName>
    </submittedName>
</protein>
<feature type="compositionally biased region" description="Gly residues" evidence="1">
    <location>
        <begin position="251"/>
        <end position="268"/>
    </location>
</feature>
<sequence>MAVVLSNPSGSGPRDPLDDLPVRCEESVGGLRQNGCLAGDVDDGFAVPVPESGLQDVVHRGLAVQVVQRRLVPLPYPDGLVPVVVQQYRVVAHRVQDRHQKKGGVLAIPLVETQGLAGGRPELMVSVQFLVGRVADGTLDEVQRGGDPQVVGVTLGLGEDVVGHLSHRRVFGIDEKDGNRNEHRGYTENVTLVVGWDLQFQSFQGIGRAVGRGALPHVDVPGIGDLLGVGQCLVRGDRYLERENGTEAGEGQQGEGGNRGYGSQGITP</sequence>
<organism evidence="2">
    <name type="scientific">bioreactor metagenome</name>
    <dbReference type="NCBI Taxonomy" id="1076179"/>
    <lineage>
        <taxon>unclassified sequences</taxon>
        <taxon>metagenomes</taxon>
        <taxon>ecological metagenomes</taxon>
    </lineage>
</organism>
<gene>
    <name evidence="2" type="ORF">SDC9_159876</name>
</gene>
<proteinExistence type="predicted"/>
<evidence type="ECO:0000256" key="1">
    <source>
        <dbReference type="SAM" id="MobiDB-lite"/>
    </source>
</evidence>
<dbReference type="AlphaFoldDB" id="A0A645FDS9"/>
<dbReference type="EMBL" id="VSSQ01058928">
    <property type="protein sequence ID" value="MPN12558.1"/>
    <property type="molecule type" value="Genomic_DNA"/>
</dbReference>
<evidence type="ECO:0000313" key="2">
    <source>
        <dbReference type="EMBL" id="MPN12558.1"/>
    </source>
</evidence>
<reference evidence="2" key="1">
    <citation type="submission" date="2019-08" db="EMBL/GenBank/DDBJ databases">
        <authorList>
            <person name="Kucharzyk K."/>
            <person name="Murdoch R.W."/>
            <person name="Higgins S."/>
            <person name="Loffler F."/>
        </authorList>
    </citation>
    <scope>NUCLEOTIDE SEQUENCE</scope>
</reference>
<comment type="caution">
    <text evidence="2">The sequence shown here is derived from an EMBL/GenBank/DDBJ whole genome shotgun (WGS) entry which is preliminary data.</text>
</comment>
<name>A0A645FDS9_9ZZZZ</name>
<accession>A0A645FDS9</accession>
<feature type="region of interest" description="Disordered" evidence="1">
    <location>
        <begin position="245"/>
        <end position="268"/>
    </location>
</feature>